<feature type="domain" description="CobQ/CobB/MinD/ParA nucleotide binding" evidence="1">
    <location>
        <begin position="6"/>
        <end position="159"/>
    </location>
</feature>
<dbReference type="Pfam" id="PF01656">
    <property type="entry name" value="CbiA"/>
    <property type="match status" value="1"/>
</dbReference>
<keyword evidence="3" id="KW-1185">Reference proteome</keyword>
<evidence type="ECO:0000313" key="2">
    <source>
        <dbReference type="EMBL" id="TWT35183.1"/>
    </source>
</evidence>
<dbReference type="Proteomes" id="UP000316714">
    <property type="component" value="Unassembled WGS sequence"/>
</dbReference>
<dbReference type="AlphaFoldDB" id="A0A5C5VB32"/>
<dbReference type="InterPro" id="IPR002586">
    <property type="entry name" value="CobQ/CobB/MinD/ParA_Nub-bd_dom"/>
</dbReference>
<dbReference type="GO" id="GO:0016787">
    <property type="term" value="F:hydrolase activity"/>
    <property type="evidence" value="ECO:0007669"/>
    <property type="project" value="UniProtKB-KW"/>
</dbReference>
<gene>
    <name evidence="2" type="ORF">KOR34_00710</name>
</gene>
<dbReference type="InterPro" id="IPR027417">
    <property type="entry name" value="P-loop_NTPase"/>
</dbReference>
<dbReference type="SUPFAM" id="SSF52540">
    <property type="entry name" value="P-loop containing nucleoside triphosphate hydrolases"/>
    <property type="match status" value="1"/>
</dbReference>
<dbReference type="OrthoDB" id="9804460at2"/>
<evidence type="ECO:0000313" key="3">
    <source>
        <dbReference type="Proteomes" id="UP000316714"/>
    </source>
</evidence>
<name>A0A5C5VB32_9BACT</name>
<comment type="caution">
    <text evidence="2">The sequence shown here is derived from an EMBL/GenBank/DDBJ whole genome shotgun (WGS) entry which is preliminary data.</text>
</comment>
<dbReference type="InterPro" id="IPR050678">
    <property type="entry name" value="DNA_Partitioning_ATPase"/>
</dbReference>
<organism evidence="2 3">
    <name type="scientific">Posidoniimonas corsicana</name>
    <dbReference type="NCBI Taxonomy" id="1938618"/>
    <lineage>
        <taxon>Bacteria</taxon>
        <taxon>Pseudomonadati</taxon>
        <taxon>Planctomycetota</taxon>
        <taxon>Planctomycetia</taxon>
        <taxon>Pirellulales</taxon>
        <taxon>Lacipirellulaceae</taxon>
        <taxon>Posidoniimonas</taxon>
    </lineage>
</organism>
<dbReference type="Gene3D" id="3.40.50.300">
    <property type="entry name" value="P-loop containing nucleotide triphosphate hydrolases"/>
    <property type="match status" value="1"/>
</dbReference>
<dbReference type="EC" id="3.6.-.-" evidence="2"/>
<proteinExistence type="predicted"/>
<dbReference type="RefSeq" id="WP_146561160.1">
    <property type="nucleotide sequence ID" value="NZ_SIHJ01000001.1"/>
</dbReference>
<protein>
    <submittedName>
        <fullName evidence="2">MinD/ParA/CobQ/CobA-like protein</fullName>
        <ecNumber evidence="2">3.6.-.-</ecNumber>
    </submittedName>
</protein>
<accession>A0A5C5VB32</accession>
<dbReference type="CDD" id="cd02042">
    <property type="entry name" value="ParAB_family"/>
    <property type="match status" value="1"/>
</dbReference>
<dbReference type="PANTHER" id="PTHR13696">
    <property type="entry name" value="P-LOOP CONTAINING NUCLEOSIDE TRIPHOSPHATE HYDROLASE"/>
    <property type="match status" value="1"/>
</dbReference>
<evidence type="ECO:0000259" key="1">
    <source>
        <dbReference type="Pfam" id="PF01656"/>
    </source>
</evidence>
<dbReference type="PANTHER" id="PTHR13696:SF99">
    <property type="entry name" value="COBYRINIC ACID AC-DIAMIDE SYNTHASE"/>
    <property type="match status" value="1"/>
</dbReference>
<dbReference type="PIRSF" id="PIRSF009320">
    <property type="entry name" value="Nuc_binding_HP_1000"/>
    <property type="match status" value="1"/>
</dbReference>
<keyword evidence="2" id="KW-0378">Hydrolase</keyword>
<reference evidence="2 3" key="1">
    <citation type="submission" date="2019-02" db="EMBL/GenBank/DDBJ databases">
        <title>Deep-cultivation of Planctomycetes and their phenomic and genomic characterization uncovers novel biology.</title>
        <authorList>
            <person name="Wiegand S."/>
            <person name="Jogler M."/>
            <person name="Boedeker C."/>
            <person name="Pinto D."/>
            <person name="Vollmers J."/>
            <person name="Rivas-Marin E."/>
            <person name="Kohn T."/>
            <person name="Peeters S.H."/>
            <person name="Heuer A."/>
            <person name="Rast P."/>
            <person name="Oberbeckmann S."/>
            <person name="Bunk B."/>
            <person name="Jeske O."/>
            <person name="Meyerdierks A."/>
            <person name="Storesund J.E."/>
            <person name="Kallscheuer N."/>
            <person name="Luecker S."/>
            <person name="Lage O.M."/>
            <person name="Pohl T."/>
            <person name="Merkel B.J."/>
            <person name="Hornburger P."/>
            <person name="Mueller R.-W."/>
            <person name="Bruemmer F."/>
            <person name="Labrenz M."/>
            <person name="Spormann A.M."/>
            <person name="Op Den Camp H."/>
            <person name="Overmann J."/>
            <person name="Amann R."/>
            <person name="Jetten M.S.M."/>
            <person name="Mascher T."/>
            <person name="Medema M.H."/>
            <person name="Devos D.P."/>
            <person name="Kaster A.-K."/>
            <person name="Ovreas L."/>
            <person name="Rohde M."/>
            <person name="Galperin M.Y."/>
            <person name="Jogler C."/>
        </authorList>
    </citation>
    <scope>NUCLEOTIDE SEQUENCE [LARGE SCALE GENOMIC DNA]</scope>
    <source>
        <strain evidence="2 3">KOR34</strain>
    </source>
</reference>
<sequence>MRNQIIAVANGKGGVGKSTVSVHLAGWLHDQGHRVLLADCDAQQSSSQWLEEANPDIDTVQFEKADDILDSLQEHAREFDYVVADGPGSNSETSRALLMVADLAVLPCKASLLEVRALAEATKILMQARKIRGGPPPATIILNMVQPRFKLAAEMKKAASALRLPIVSKPWILRQVYADAPGQGKFVWKMGAAGRIGAAEVQKIFEELMPEAIATNRQSSRSKKEAAS</sequence>
<dbReference type="EMBL" id="SIHJ01000001">
    <property type="protein sequence ID" value="TWT35183.1"/>
    <property type="molecule type" value="Genomic_DNA"/>
</dbReference>